<feature type="compositionally biased region" description="Polar residues" evidence="2">
    <location>
        <begin position="114"/>
        <end position="127"/>
    </location>
</feature>
<feature type="compositionally biased region" description="Low complexity" evidence="2">
    <location>
        <begin position="1"/>
        <end position="11"/>
    </location>
</feature>
<keyword evidence="3" id="KW-0812">Transmembrane</keyword>
<dbReference type="Pfam" id="PF07690">
    <property type="entry name" value="MFS_1"/>
    <property type="match status" value="1"/>
</dbReference>
<feature type="transmembrane region" description="Helical" evidence="3">
    <location>
        <begin position="861"/>
        <end position="889"/>
    </location>
</feature>
<evidence type="ECO:0000313" key="5">
    <source>
        <dbReference type="EMBL" id="GFH43657.1"/>
    </source>
</evidence>
<dbReference type="InterPro" id="IPR037278">
    <property type="entry name" value="ARFGAP/RecO"/>
</dbReference>
<dbReference type="Gene3D" id="1.20.1250.20">
    <property type="entry name" value="MFS general substrate transporter like domains"/>
    <property type="match status" value="1"/>
</dbReference>
<comment type="caution">
    <text evidence="5">The sequence shown here is derived from an EMBL/GenBank/DDBJ whole genome shotgun (WGS) entry which is preliminary data.</text>
</comment>
<reference evidence="5 6" key="1">
    <citation type="journal article" date="2021" name="Sci. Rep.">
        <title>The genome of the diatom Chaetoceros tenuissimus carries an ancient integrated fragment of an extant virus.</title>
        <authorList>
            <person name="Hongo Y."/>
            <person name="Kimura K."/>
            <person name="Takaki Y."/>
            <person name="Yoshida Y."/>
            <person name="Baba S."/>
            <person name="Kobayashi G."/>
            <person name="Nagasaki K."/>
            <person name="Hano T."/>
            <person name="Tomaru Y."/>
        </authorList>
    </citation>
    <scope>NUCLEOTIDE SEQUENCE [LARGE SCALE GENOMIC DNA]</scope>
    <source>
        <strain evidence="5 6">NIES-3715</strain>
    </source>
</reference>
<dbReference type="GO" id="GO:0005096">
    <property type="term" value="F:GTPase activator activity"/>
    <property type="evidence" value="ECO:0007669"/>
    <property type="project" value="InterPro"/>
</dbReference>
<dbReference type="AlphaFoldDB" id="A0AAD3CCP7"/>
<dbReference type="InterPro" id="IPR038508">
    <property type="entry name" value="ArfGAP_dom_sf"/>
</dbReference>
<keyword evidence="3" id="KW-1133">Transmembrane helix</keyword>
<keyword evidence="1" id="KW-0863">Zinc-finger</keyword>
<feature type="region of interest" description="Disordered" evidence="2">
    <location>
        <begin position="1234"/>
        <end position="1263"/>
    </location>
</feature>
<name>A0AAD3CCP7_9STRA</name>
<feature type="region of interest" description="Disordered" evidence="2">
    <location>
        <begin position="1"/>
        <end position="140"/>
    </location>
</feature>
<proteinExistence type="predicted"/>
<evidence type="ECO:0000256" key="1">
    <source>
        <dbReference type="PROSITE-ProRule" id="PRU00288"/>
    </source>
</evidence>
<dbReference type="PANTHER" id="PTHR46220">
    <property type="entry name" value="ADP-RIBOSYLATION FACTOR GTPASE-ACTIVATING PROTEIN AGD12"/>
    <property type="match status" value="1"/>
</dbReference>
<dbReference type="InterPro" id="IPR036259">
    <property type="entry name" value="MFS_trans_sf"/>
</dbReference>
<dbReference type="PRINTS" id="PR00405">
    <property type="entry name" value="REVINTRACTNG"/>
</dbReference>
<dbReference type="GO" id="GO:0005543">
    <property type="term" value="F:phospholipid binding"/>
    <property type="evidence" value="ECO:0007669"/>
    <property type="project" value="InterPro"/>
</dbReference>
<keyword evidence="1" id="KW-0479">Metal-binding</keyword>
<dbReference type="GO" id="GO:0022857">
    <property type="term" value="F:transmembrane transporter activity"/>
    <property type="evidence" value="ECO:0007669"/>
    <property type="project" value="InterPro"/>
</dbReference>
<evidence type="ECO:0000256" key="3">
    <source>
        <dbReference type="SAM" id="Phobius"/>
    </source>
</evidence>
<dbReference type="CDD" id="cd06174">
    <property type="entry name" value="MFS"/>
    <property type="match status" value="1"/>
</dbReference>
<dbReference type="InterPro" id="IPR001164">
    <property type="entry name" value="ArfGAP_dom"/>
</dbReference>
<dbReference type="PANTHER" id="PTHR46220:SF1">
    <property type="entry name" value="ADP-RIBOSYLATION FACTOR GTPASE-ACTIVATING PROTEIN AGD12"/>
    <property type="match status" value="1"/>
</dbReference>
<feature type="transmembrane region" description="Helical" evidence="3">
    <location>
        <begin position="726"/>
        <end position="745"/>
    </location>
</feature>
<keyword evidence="6" id="KW-1185">Reference proteome</keyword>
<dbReference type="CDD" id="cd08204">
    <property type="entry name" value="ArfGap"/>
    <property type="match status" value="1"/>
</dbReference>
<evidence type="ECO:0000313" key="6">
    <source>
        <dbReference type="Proteomes" id="UP001054902"/>
    </source>
</evidence>
<gene>
    <name evidence="5" type="ORF">CTEN210_00130</name>
</gene>
<feature type="transmembrane region" description="Helical" evidence="3">
    <location>
        <begin position="830"/>
        <end position="849"/>
    </location>
</feature>
<dbReference type="InterPro" id="IPR011701">
    <property type="entry name" value="MFS"/>
</dbReference>
<feature type="transmembrane region" description="Helical" evidence="3">
    <location>
        <begin position="791"/>
        <end position="809"/>
    </location>
</feature>
<dbReference type="Gene3D" id="1.10.220.150">
    <property type="entry name" value="Arf GTPase activating protein"/>
    <property type="match status" value="1"/>
</dbReference>
<feature type="region of interest" description="Disordered" evidence="2">
    <location>
        <begin position="604"/>
        <end position="623"/>
    </location>
</feature>
<dbReference type="SUPFAM" id="SSF57863">
    <property type="entry name" value="ArfGap/RecO-like zinc finger"/>
    <property type="match status" value="1"/>
</dbReference>
<feature type="transmembrane region" description="Helical" evidence="3">
    <location>
        <begin position="664"/>
        <end position="684"/>
    </location>
</feature>
<feature type="domain" description="Arf-GAP" evidence="4">
    <location>
        <begin position="1040"/>
        <end position="1179"/>
    </location>
</feature>
<dbReference type="SMART" id="SM00105">
    <property type="entry name" value="ArfGap"/>
    <property type="match status" value="1"/>
</dbReference>
<dbReference type="Proteomes" id="UP001054902">
    <property type="component" value="Unassembled WGS sequence"/>
</dbReference>
<evidence type="ECO:0000259" key="4">
    <source>
        <dbReference type="PROSITE" id="PS50115"/>
    </source>
</evidence>
<evidence type="ECO:0000256" key="2">
    <source>
        <dbReference type="SAM" id="MobiDB-lite"/>
    </source>
</evidence>
<dbReference type="EMBL" id="BLLK01000013">
    <property type="protein sequence ID" value="GFH43657.1"/>
    <property type="molecule type" value="Genomic_DNA"/>
</dbReference>
<protein>
    <recommendedName>
        <fullName evidence="4">Arf-GAP domain-containing protein</fullName>
    </recommendedName>
</protein>
<feature type="transmembrane region" description="Helical" evidence="3">
    <location>
        <begin position="752"/>
        <end position="771"/>
    </location>
</feature>
<dbReference type="Pfam" id="PF01412">
    <property type="entry name" value="ArfGap"/>
    <property type="match status" value="1"/>
</dbReference>
<feature type="transmembrane region" description="Helical" evidence="3">
    <location>
        <begin position="550"/>
        <end position="575"/>
    </location>
</feature>
<dbReference type="SUPFAM" id="SSF103473">
    <property type="entry name" value="MFS general substrate transporter"/>
    <property type="match status" value="1"/>
</dbReference>
<dbReference type="InterPro" id="IPR044518">
    <property type="entry name" value="ARF_GAP_AGD11/12/13"/>
</dbReference>
<accession>A0AAD3CCP7</accession>
<keyword evidence="3" id="KW-0472">Membrane</keyword>
<feature type="transmembrane region" description="Helical" evidence="3">
    <location>
        <begin position="930"/>
        <end position="956"/>
    </location>
</feature>
<keyword evidence="1" id="KW-0862">Zinc</keyword>
<organism evidence="5 6">
    <name type="scientific">Chaetoceros tenuissimus</name>
    <dbReference type="NCBI Taxonomy" id="426638"/>
    <lineage>
        <taxon>Eukaryota</taxon>
        <taxon>Sar</taxon>
        <taxon>Stramenopiles</taxon>
        <taxon>Ochrophyta</taxon>
        <taxon>Bacillariophyta</taxon>
        <taxon>Coscinodiscophyceae</taxon>
        <taxon>Chaetocerotophycidae</taxon>
        <taxon>Chaetocerotales</taxon>
        <taxon>Chaetocerotaceae</taxon>
        <taxon>Chaetoceros</taxon>
    </lineage>
</organism>
<feature type="compositionally biased region" description="Polar residues" evidence="2">
    <location>
        <begin position="12"/>
        <end position="43"/>
    </location>
</feature>
<dbReference type="GO" id="GO:0008270">
    <property type="term" value="F:zinc ion binding"/>
    <property type="evidence" value="ECO:0007669"/>
    <property type="project" value="UniProtKB-KW"/>
</dbReference>
<sequence>MSSERSSLLSSQYIQPSSSGNQRRQHGRTTSSATQRSQMNSSAPDFLSETPDSYPHRSHGQIHAPQHHNYDVRNGMNNDADLMQIDEDLPPNVSSSSISIQRLQRRNQVRSKVLSPSNANGDTNKNGQIPMYDDDEDSDVETNVNINKKSMSFLELETTNHQQEQLLEFEASSTHENSGNNFANVPIEDLTQMNSLEVKPHMSSRQISMGSENSIPQSPPTEKRRFMAKIKQNGLFQNAVSSMGSPVKPMKQPVQNAKRAVSTLFGSTVVMNPSPEEKRLRNRSLLDVVSKPLKAGRERIRIGKHFSPDNYGMEMQSTTRKLPMEDMADMEESYGEDLMQFDDNVAPIRKTVSPTKGNGLRNGGIDIGDPFSYTNQSAMNHRSASLSKDRINAGTNHMGASNIANSWFGGSLNYTSQSTIQMAQDAKNNEHGFFQEHHLLDRLHEEGAKSVPESKLSFEVLGIRFNRLNYAIFSSYYFTSAASSVPITLIPTIAMDVLAAEYGDGDGELEAAASLFASRVATHAVLATAFGKFLNGPLGDIFGARRVSCLYALMLSLSLFFLSFGYSGSGVILCCSAVEYFQSVQWPCMNIILAAHYGNDVNNSKDSSGDDISADGTGKRKKDTDVSKYEHGIYVASLGSRMGTLSASISTTILLRYIKDSWRAVARLAAMSSLMGCITIFLFITDSPHKIHDPQNPVKDMNMRPLSVRRNPGSNIRTTADVLDSLFHFCRVAIAIFTGNIVPSVRSVLSNVTFWVVAIAHSGGLMVNSSVRILGTYFRDTSYGTISENEAGAVTMFLSVGVLFGLAVGGKAFANLSNNAFARKRMVSNLYILTVVMCYLLAFLAIPFVRKALISSTLVALIQGAASFLMGASVAVQVYCIPAIVACTFGANKGLYSSYTDGVASVVSSWVWRIVGNAVQEGNPQGSGWFFGWAAIALLVILAGMLMTQFVEFYFCRGGLRNIQRRSSIDEESSIGNTSISEILKPPFSPFRNREVKSLLSVAGDDDDDDISTVVFEEVSLPIDFDGIESSTSSDRNKKQQVLDLLEFKGNEKCVDCEAPFPRWCSILLPNLVALSHRGASDPLPHQVGCFCCTECAGIHRKLGKHLAFVRSVDYDEFETNEVNALRRGGNIKVNEIYESLLRDTSAKPSSLASMNIRERFIVTKYEKKLWYQYNHRNNFSHIDTSQDTTLTSIELVVNHQNDRNTSTVKSGADFDRSTREKYNAFVEADDFSDVEEDSIPLEEKKGDDASLSSEDSSGWHIEITDNKGLDELVNL</sequence>
<dbReference type="PROSITE" id="PS50115">
    <property type="entry name" value="ARFGAP"/>
    <property type="match status" value="1"/>
</dbReference>